<dbReference type="Proteomes" id="UP000433483">
    <property type="component" value="Unassembled WGS sequence"/>
</dbReference>
<dbReference type="EMBL" id="QXGB01002781">
    <property type="protein sequence ID" value="KAE9175051.1"/>
    <property type="molecule type" value="Genomic_DNA"/>
</dbReference>
<dbReference type="PANTHER" id="PTHR37984">
    <property type="entry name" value="PROTEIN CBG26694"/>
    <property type="match status" value="1"/>
</dbReference>
<dbReference type="InterPro" id="IPR012337">
    <property type="entry name" value="RNaseH-like_sf"/>
</dbReference>
<evidence type="ECO:0000313" key="8">
    <source>
        <dbReference type="Proteomes" id="UP000460718"/>
    </source>
</evidence>
<evidence type="ECO:0000313" key="5">
    <source>
        <dbReference type="EMBL" id="KAE9204127.1"/>
    </source>
</evidence>
<dbReference type="EMBL" id="QXGD01001533">
    <property type="protein sequence ID" value="KAE9204127.1"/>
    <property type="molecule type" value="Genomic_DNA"/>
</dbReference>
<evidence type="ECO:0000313" key="3">
    <source>
        <dbReference type="EMBL" id="KAE8985184.1"/>
    </source>
</evidence>
<evidence type="ECO:0000313" key="4">
    <source>
        <dbReference type="EMBL" id="KAE9175051.1"/>
    </source>
</evidence>
<feature type="region of interest" description="Disordered" evidence="1">
    <location>
        <begin position="476"/>
        <end position="567"/>
    </location>
</feature>
<sequence>MTLKEWTGRLHRWALQLQEYDFEIIYRAGTSNVVADALSRAPVGAVVGAAERPADEPGAASSVGQLADEVIGKEQAKDRMVKNLRRKGKYRDRVIVVEDEIVYIVQSDGSKKVVLPAALWAVALREGHDSIYSCHLRTPQTHERVMGAVVQRLRVEIDQAEREVIPPLRSQGVGSAGDRWALDDAGPLPVTADGNRNVVAAVDYATRYAVAAVPHHTAQDIAKFIANKLVFVYGPMREVVMDGVPELNGKVLDALVKALQVKQLTPVPYRPALLGLVERFHRSWKDMVAMYVTEAQDDWGQWLYCAAYAYNGAKHSGAGYSPNELMMGRKLRAPSKLLRSNSVTQTRAFAKYHRKLVAIMARATEAAHAALAKDQLRRERYYNRRVRQDAHFETGDLVWVLKPPKGKGITKLAHQWVDPAKIVQSAGFDNWEVVRDDTDEHSIVHCSFLASSHFPSDSLGVIAERVIAELELEDGDGAKLTNDGSGDGPPVTPRTEARITPSAGGAGAGEHAPRPERRGDEQVPTQVAGGNEQRRELATMTGQRAASGATGKTREPAPPSAERIGTD</sequence>
<accession>A0A6A3XLJ2</accession>
<dbReference type="GO" id="GO:0003676">
    <property type="term" value="F:nucleic acid binding"/>
    <property type="evidence" value="ECO:0007669"/>
    <property type="project" value="InterPro"/>
</dbReference>
<dbReference type="Proteomes" id="UP000460718">
    <property type="component" value="Unassembled WGS sequence"/>
</dbReference>
<dbReference type="InterPro" id="IPR001584">
    <property type="entry name" value="Integrase_cat-core"/>
</dbReference>
<dbReference type="Proteomes" id="UP000440367">
    <property type="component" value="Unassembled WGS sequence"/>
</dbReference>
<feature type="domain" description="Integrase catalytic" evidence="2">
    <location>
        <begin position="162"/>
        <end position="330"/>
    </location>
</feature>
<dbReference type="EMBL" id="QXFW01001838">
    <property type="protein sequence ID" value="KAE8985184.1"/>
    <property type="molecule type" value="Genomic_DNA"/>
</dbReference>
<proteinExistence type="predicted"/>
<keyword evidence="6" id="KW-1185">Reference proteome</keyword>
<name>A0A6A3XLJ2_9STRA</name>
<comment type="caution">
    <text evidence="5">The sequence shown here is derived from an EMBL/GenBank/DDBJ whole genome shotgun (WGS) entry which is preliminary data.</text>
</comment>
<dbReference type="Gene3D" id="3.30.420.10">
    <property type="entry name" value="Ribonuclease H-like superfamily/Ribonuclease H"/>
    <property type="match status" value="1"/>
</dbReference>
<evidence type="ECO:0000259" key="2">
    <source>
        <dbReference type="PROSITE" id="PS50994"/>
    </source>
</evidence>
<evidence type="ECO:0000313" key="7">
    <source>
        <dbReference type="Proteomes" id="UP000440367"/>
    </source>
</evidence>
<gene>
    <name evidence="5" type="ORF">PF002_g20726</name>
    <name evidence="4" type="ORF">PF005_g25575</name>
    <name evidence="3" type="ORF">PF011_g20486</name>
</gene>
<evidence type="ECO:0000313" key="6">
    <source>
        <dbReference type="Proteomes" id="UP000433483"/>
    </source>
</evidence>
<feature type="compositionally biased region" description="Basic and acidic residues" evidence="1">
    <location>
        <begin position="511"/>
        <end position="521"/>
    </location>
</feature>
<protein>
    <recommendedName>
        <fullName evidence="2">Integrase catalytic domain-containing protein</fullName>
    </recommendedName>
</protein>
<dbReference type="InterPro" id="IPR050951">
    <property type="entry name" value="Retrovirus_Pol_polyprotein"/>
</dbReference>
<reference evidence="6 7" key="1">
    <citation type="submission" date="2018-08" db="EMBL/GenBank/DDBJ databases">
        <title>Genomic investigation of the strawberry pathogen Phytophthora fragariae indicates pathogenicity is determined by transcriptional variation in three key races.</title>
        <authorList>
            <person name="Adams T.M."/>
            <person name="Armitage A.D."/>
            <person name="Sobczyk M.K."/>
            <person name="Bates H.J."/>
            <person name="Dunwell J.M."/>
            <person name="Nellist C.F."/>
            <person name="Harrison R.J."/>
        </authorList>
    </citation>
    <scope>NUCLEOTIDE SEQUENCE [LARGE SCALE GENOMIC DNA]</scope>
    <source>
        <strain evidence="5 7">BC-1</strain>
        <strain evidence="4 6">NOV-27</strain>
        <strain evidence="3 8">SCRP245</strain>
    </source>
</reference>
<dbReference type="PANTHER" id="PTHR37984:SF15">
    <property type="entry name" value="INTEGRASE CATALYTIC DOMAIN-CONTAINING PROTEIN"/>
    <property type="match status" value="1"/>
</dbReference>
<dbReference type="OrthoDB" id="122917at2759"/>
<dbReference type="PROSITE" id="PS50994">
    <property type="entry name" value="INTEGRASE"/>
    <property type="match status" value="1"/>
</dbReference>
<evidence type="ECO:0000256" key="1">
    <source>
        <dbReference type="SAM" id="MobiDB-lite"/>
    </source>
</evidence>
<dbReference type="AlphaFoldDB" id="A0A6A3XLJ2"/>
<dbReference type="GO" id="GO:0015074">
    <property type="term" value="P:DNA integration"/>
    <property type="evidence" value="ECO:0007669"/>
    <property type="project" value="InterPro"/>
</dbReference>
<dbReference type="InterPro" id="IPR036397">
    <property type="entry name" value="RNaseH_sf"/>
</dbReference>
<dbReference type="SUPFAM" id="SSF53098">
    <property type="entry name" value="Ribonuclease H-like"/>
    <property type="match status" value="1"/>
</dbReference>
<organism evidence="5 7">
    <name type="scientific">Phytophthora fragariae</name>
    <dbReference type="NCBI Taxonomy" id="53985"/>
    <lineage>
        <taxon>Eukaryota</taxon>
        <taxon>Sar</taxon>
        <taxon>Stramenopiles</taxon>
        <taxon>Oomycota</taxon>
        <taxon>Peronosporomycetes</taxon>
        <taxon>Peronosporales</taxon>
        <taxon>Peronosporaceae</taxon>
        <taxon>Phytophthora</taxon>
    </lineage>
</organism>